<dbReference type="PANTHER" id="PTHR38442">
    <property type="entry name" value="INNER MEMBRANE PROTEIN-RELATED"/>
    <property type="match status" value="1"/>
</dbReference>
<accession>A0ABR8LFK9</accession>
<proteinExistence type="predicted"/>
<sequence length="437" mass="49062">MIYVEVRVKEQQLARAKRIALIWLLGAAMLFIAATIGENATSLANWQTLIGFIKMTSEAALIGGLADWFAVTALFKPIPPRYPIPHTNIVAANKHMIAQNLSEFVQEKFFHAQAIASLVQESQPAQALSKWLRQPDNARRTARIGADIARGGLTLVNDEKISRLFTTNLSKMLRRIDLSPLAGGTLEVLTREGRHQQLLDQMIAKAAALLQRPAAQRFITNKLHLWLKTEHRRLERILPSAWLSEQGARVATKAIISTIDDINEDPDHPFRKRFDTYVQQLIDDVKHDPDLAHKLNSLRDRMLDNTVLHTYITHILDDLYARLDADLSSPDSRIQAHMATLLQDMAITLDEKPEVSASINRYLTEAATYMGPQMSDFLTGHIKTTIENWDEQEMAEQIELNIGKDLQKVRINGTLVGGLIGGILFIIELGIGRALTL</sequence>
<keyword evidence="3" id="KW-1185">Reference proteome</keyword>
<keyword evidence="1" id="KW-0812">Transmembrane</keyword>
<comment type="caution">
    <text evidence="2">The sequence shown here is derived from an EMBL/GenBank/DDBJ whole genome shotgun (WGS) entry which is preliminary data.</text>
</comment>
<name>A0ABR8LFK9_9ALTE</name>
<dbReference type="InterPro" id="IPR007383">
    <property type="entry name" value="DUF445"/>
</dbReference>
<dbReference type="Pfam" id="PF04286">
    <property type="entry name" value="DUF445"/>
    <property type="match status" value="1"/>
</dbReference>
<protein>
    <submittedName>
        <fullName evidence="2">DUF445 domain-containing protein</fullName>
    </submittedName>
</protein>
<evidence type="ECO:0000256" key="1">
    <source>
        <dbReference type="SAM" id="Phobius"/>
    </source>
</evidence>
<keyword evidence="1" id="KW-1133">Transmembrane helix</keyword>
<dbReference type="PANTHER" id="PTHR38442:SF1">
    <property type="entry name" value="INNER MEMBRANE PROTEIN"/>
    <property type="match status" value="1"/>
</dbReference>
<evidence type="ECO:0000313" key="3">
    <source>
        <dbReference type="Proteomes" id="UP000624419"/>
    </source>
</evidence>
<dbReference type="RefSeq" id="WP_191022744.1">
    <property type="nucleotide sequence ID" value="NZ_JABBXD010000002.1"/>
</dbReference>
<gene>
    <name evidence="2" type="ORF">HHX48_04745</name>
</gene>
<organism evidence="2 3">
    <name type="scientific">Salinimonas profundi</name>
    <dbReference type="NCBI Taxonomy" id="2729140"/>
    <lineage>
        <taxon>Bacteria</taxon>
        <taxon>Pseudomonadati</taxon>
        <taxon>Pseudomonadota</taxon>
        <taxon>Gammaproteobacteria</taxon>
        <taxon>Alteromonadales</taxon>
        <taxon>Alteromonadaceae</taxon>
        <taxon>Alteromonas/Salinimonas group</taxon>
        <taxon>Salinimonas</taxon>
    </lineage>
</organism>
<feature type="transmembrane region" description="Helical" evidence="1">
    <location>
        <begin position="414"/>
        <end position="435"/>
    </location>
</feature>
<reference evidence="2 3" key="1">
    <citation type="submission" date="2020-04" db="EMBL/GenBank/DDBJ databases">
        <title>Salinimonas sp. HHU 13199.</title>
        <authorList>
            <person name="Cui X."/>
            <person name="Zhang D."/>
        </authorList>
    </citation>
    <scope>NUCLEOTIDE SEQUENCE [LARGE SCALE GENOMIC DNA]</scope>
    <source>
        <strain evidence="2 3">HHU 13199</strain>
    </source>
</reference>
<evidence type="ECO:0000313" key="2">
    <source>
        <dbReference type="EMBL" id="MBD3585044.1"/>
    </source>
</evidence>
<dbReference type="Proteomes" id="UP000624419">
    <property type="component" value="Unassembled WGS sequence"/>
</dbReference>
<keyword evidence="1" id="KW-0472">Membrane</keyword>
<feature type="transmembrane region" description="Helical" evidence="1">
    <location>
        <begin position="20"/>
        <end position="37"/>
    </location>
</feature>
<dbReference type="EMBL" id="JABBXD010000002">
    <property type="protein sequence ID" value="MBD3585044.1"/>
    <property type="molecule type" value="Genomic_DNA"/>
</dbReference>